<gene>
    <name evidence="1" type="ORF">MARLIPOL_07469</name>
</gene>
<dbReference type="InterPro" id="IPR038695">
    <property type="entry name" value="Saro_0823-like_sf"/>
</dbReference>
<evidence type="ECO:0000313" key="2">
    <source>
        <dbReference type="Proteomes" id="UP000016540"/>
    </source>
</evidence>
<comment type="caution">
    <text evidence="1">The sequence shown here is derived from an EMBL/GenBank/DDBJ whole genome shotgun (WGS) entry which is preliminary data.</text>
</comment>
<name>R8B1V7_9GAMM</name>
<dbReference type="InterPro" id="IPR003795">
    <property type="entry name" value="DUF192"/>
</dbReference>
<dbReference type="PANTHER" id="PTHR37953">
    <property type="entry name" value="UPF0127 PROTEIN MJ1496"/>
    <property type="match status" value="1"/>
</dbReference>
<sequence length="164" mass="18035">MSRINRALNTGLLLTCLVTGDINAEVPVSQSLREACLITDHRIVPITVEMAITESGRRNGLMGRESLAPDTGMLFVYEEPRRPDHGFWMYQTLIPLDIAYLDKEGTIVAIRQMVPCRSPSGSGCPVYRAGVSFSSALEMNQSFFRNNGISVGHQLSSSESICKP</sequence>
<dbReference type="OrthoDB" id="5526466at2"/>
<dbReference type="AlphaFoldDB" id="R8B1V7"/>
<evidence type="ECO:0000313" key="1">
    <source>
        <dbReference type="EMBL" id="EON92573.1"/>
    </source>
</evidence>
<dbReference type="PATRIC" id="fig|1318628.3.peg.1496"/>
<evidence type="ECO:0008006" key="3">
    <source>
        <dbReference type="Google" id="ProtNLM"/>
    </source>
</evidence>
<dbReference type="EMBL" id="ASAD01000010">
    <property type="protein sequence ID" value="EON92573.1"/>
    <property type="molecule type" value="Genomic_DNA"/>
</dbReference>
<dbReference type="STRING" id="1318628.MARLIPOL_07469"/>
<accession>R8B1V7</accession>
<dbReference type="Pfam" id="PF02643">
    <property type="entry name" value="DUF192"/>
    <property type="match status" value="1"/>
</dbReference>
<dbReference type="Gene3D" id="2.60.120.1140">
    <property type="entry name" value="Protein of unknown function DUF192"/>
    <property type="match status" value="1"/>
</dbReference>
<organism evidence="1 2">
    <name type="scientific">Marinobacter lipolyticus SM19</name>
    <dbReference type="NCBI Taxonomy" id="1318628"/>
    <lineage>
        <taxon>Bacteria</taxon>
        <taxon>Pseudomonadati</taxon>
        <taxon>Pseudomonadota</taxon>
        <taxon>Gammaproteobacteria</taxon>
        <taxon>Pseudomonadales</taxon>
        <taxon>Marinobacteraceae</taxon>
        <taxon>Marinobacter</taxon>
    </lineage>
</organism>
<protein>
    <recommendedName>
        <fullName evidence="3">DUF192 domain-containing protein</fullName>
    </recommendedName>
</protein>
<reference evidence="1 2" key="1">
    <citation type="journal article" date="2013" name="Genome Announc.">
        <title>Draft Genome Sequence of the Moderately Halophilic Bacterium Marinobacter lipolyticus Strain SM19.</title>
        <authorList>
            <person name="Papke R.T."/>
            <person name="de la Haba R.R."/>
            <person name="Infante-Dominguez C."/>
            <person name="Perez D."/>
            <person name="Sanchez-Porro C."/>
            <person name="Lapierre P."/>
            <person name="Ventosa A."/>
        </authorList>
    </citation>
    <scope>NUCLEOTIDE SEQUENCE [LARGE SCALE GENOMIC DNA]</scope>
    <source>
        <strain evidence="1 2">SM19</strain>
    </source>
</reference>
<dbReference type="PANTHER" id="PTHR37953:SF1">
    <property type="entry name" value="UPF0127 PROTEIN MJ1496"/>
    <property type="match status" value="1"/>
</dbReference>
<keyword evidence="2" id="KW-1185">Reference proteome</keyword>
<dbReference type="HOGENOM" id="CLU_097039_0_2_6"/>
<dbReference type="Proteomes" id="UP000016540">
    <property type="component" value="Unassembled WGS sequence"/>
</dbReference>
<dbReference type="eggNOG" id="COG1430">
    <property type="taxonomic scope" value="Bacteria"/>
</dbReference>
<proteinExistence type="predicted"/>